<dbReference type="Proteomes" id="UP000430692">
    <property type="component" value="Unassembled WGS sequence"/>
</dbReference>
<evidence type="ECO:0000313" key="1">
    <source>
        <dbReference type="EMBL" id="MXQ54749.1"/>
    </source>
</evidence>
<dbReference type="EMBL" id="WUUL01000009">
    <property type="protein sequence ID" value="MXQ54749.1"/>
    <property type="molecule type" value="Genomic_DNA"/>
</dbReference>
<protein>
    <submittedName>
        <fullName evidence="1">Uncharacterized protein</fullName>
    </submittedName>
</protein>
<accession>A0A6I4VSN6</accession>
<organism evidence="1 2">
    <name type="scientific">Shimazuella alba</name>
    <dbReference type="NCBI Taxonomy" id="2690964"/>
    <lineage>
        <taxon>Bacteria</taxon>
        <taxon>Bacillati</taxon>
        <taxon>Bacillota</taxon>
        <taxon>Bacilli</taxon>
        <taxon>Bacillales</taxon>
        <taxon>Thermoactinomycetaceae</taxon>
        <taxon>Shimazuella</taxon>
    </lineage>
</organism>
<name>A0A6I4VSN6_9BACL</name>
<evidence type="ECO:0000313" key="2">
    <source>
        <dbReference type="Proteomes" id="UP000430692"/>
    </source>
</evidence>
<proteinExistence type="predicted"/>
<sequence length="66" mass="6912">MAEKQQGCDYLGTTQVSTAPNGAALGTNNSTCGDTPVCDGCGKCKFHHHRVGLSPWNIHTFGTSSD</sequence>
<dbReference type="AlphaFoldDB" id="A0A6I4VSN6"/>
<gene>
    <name evidence="1" type="ORF">GSM42_13700</name>
</gene>
<dbReference type="RefSeq" id="WP_160802101.1">
    <property type="nucleotide sequence ID" value="NZ_WUUL01000009.1"/>
</dbReference>
<comment type="caution">
    <text evidence="1">The sequence shown here is derived from an EMBL/GenBank/DDBJ whole genome shotgun (WGS) entry which is preliminary data.</text>
</comment>
<keyword evidence="2" id="KW-1185">Reference proteome</keyword>
<reference evidence="1 2" key="1">
    <citation type="submission" date="2019-12" db="EMBL/GenBank/DDBJ databases">
        <title>Whole-genome analyses of novel actinobacteria.</title>
        <authorList>
            <person name="Sahin N."/>
            <person name="Saygin H."/>
        </authorList>
    </citation>
    <scope>NUCLEOTIDE SEQUENCE [LARGE SCALE GENOMIC DNA]</scope>
    <source>
        <strain evidence="1 2">KC615</strain>
    </source>
</reference>